<keyword evidence="3" id="KW-0472">Membrane</keyword>
<feature type="domain" description="Methyl-accepting transducer" evidence="4">
    <location>
        <begin position="64"/>
        <end position="108"/>
    </location>
</feature>
<feature type="transmembrane region" description="Helical" evidence="3">
    <location>
        <begin position="7"/>
        <end position="28"/>
    </location>
</feature>
<dbReference type="GO" id="GO:0007165">
    <property type="term" value="P:signal transduction"/>
    <property type="evidence" value="ECO:0007669"/>
    <property type="project" value="UniProtKB-KW"/>
</dbReference>
<keyword evidence="1 2" id="KW-0807">Transducer</keyword>
<evidence type="ECO:0000256" key="2">
    <source>
        <dbReference type="PROSITE-ProRule" id="PRU00284"/>
    </source>
</evidence>
<dbReference type="PROSITE" id="PS50111">
    <property type="entry name" value="CHEMOTAXIS_TRANSDUC_2"/>
    <property type="match status" value="1"/>
</dbReference>
<gene>
    <name evidence="5" type="ORF">D8M05_14860</name>
</gene>
<keyword evidence="3" id="KW-0812">Transmembrane</keyword>
<dbReference type="SUPFAM" id="SSF58104">
    <property type="entry name" value="Methyl-accepting chemotaxis protein (MCP) signaling domain"/>
    <property type="match status" value="1"/>
</dbReference>
<dbReference type="Gene3D" id="1.10.287.950">
    <property type="entry name" value="Methyl-accepting chemotaxis protein"/>
    <property type="match status" value="1"/>
</dbReference>
<protein>
    <recommendedName>
        <fullName evidence="4">Methyl-accepting transducer domain-containing protein</fullName>
    </recommendedName>
</protein>
<organism evidence="5 6">
    <name type="scientific">Oceanobacillus bengalensis</name>
    <dbReference type="NCBI Taxonomy" id="1435466"/>
    <lineage>
        <taxon>Bacteria</taxon>
        <taxon>Bacillati</taxon>
        <taxon>Bacillota</taxon>
        <taxon>Bacilli</taxon>
        <taxon>Bacillales</taxon>
        <taxon>Bacillaceae</taxon>
        <taxon>Oceanobacillus</taxon>
    </lineage>
</organism>
<dbReference type="Proteomes" id="UP000281813">
    <property type="component" value="Unassembled WGS sequence"/>
</dbReference>
<reference evidence="5 6" key="1">
    <citation type="journal article" date="2015" name="Antonie Van Leeuwenhoek">
        <title>Oceanobacillus bengalensis sp. nov., a bacterium isolated from seawater of the Bay of Bengal.</title>
        <authorList>
            <person name="Yongchang O."/>
            <person name="Xiang W."/>
            <person name="Wang G."/>
        </authorList>
    </citation>
    <scope>NUCLEOTIDE SEQUENCE [LARGE SCALE GENOMIC DNA]</scope>
    <source>
        <strain evidence="5 6">MCCC 1K00260</strain>
    </source>
</reference>
<dbReference type="EMBL" id="RBZO01000026">
    <property type="protein sequence ID" value="RKQ13786.1"/>
    <property type="molecule type" value="Genomic_DNA"/>
</dbReference>
<dbReference type="PANTHER" id="PTHR32089">
    <property type="entry name" value="METHYL-ACCEPTING CHEMOTAXIS PROTEIN MCPB"/>
    <property type="match status" value="1"/>
</dbReference>
<dbReference type="OrthoDB" id="3192at2"/>
<dbReference type="RefSeq" id="WP_121133166.1">
    <property type="nucleotide sequence ID" value="NZ_JBHUFK010000017.1"/>
</dbReference>
<proteinExistence type="predicted"/>
<comment type="caution">
    <text evidence="5">The sequence shown here is derived from an EMBL/GenBank/DDBJ whole genome shotgun (WGS) entry which is preliminary data.</text>
</comment>
<keyword evidence="6" id="KW-1185">Reference proteome</keyword>
<dbReference type="InterPro" id="IPR004089">
    <property type="entry name" value="MCPsignal_dom"/>
</dbReference>
<keyword evidence="3" id="KW-1133">Transmembrane helix</keyword>
<evidence type="ECO:0000313" key="6">
    <source>
        <dbReference type="Proteomes" id="UP000281813"/>
    </source>
</evidence>
<dbReference type="AlphaFoldDB" id="A0A494YUG9"/>
<evidence type="ECO:0000256" key="1">
    <source>
        <dbReference type="ARBA" id="ARBA00023224"/>
    </source>
</evidence>
<dbReference type="PANTHER" id="PTHR32089:SF112">
    <property type="entry name" value="LYSOZYME-LIKE PROTEIN-RELATED"/>
    <property type="match status" value="1"/>
</dbReference>
<dbReference type="GO" id="GO:0016020">
    <property type="term" value="C:membrane"/>
    <property type="evidence" value="ECO:0007669"/>
    <property type="project" value="InterPro"/>
</dbReference>
<sequence length="118" mass="13472">MLDKNRIIAITSKLIFVPILKFLIFISYSFLSLFNSFVSLQTYYRQNTTRSLQLLIRYFLAFYITKANESSKKIIEASKLIDSISSQTILLSLNATLEAARAGEVGRGDDRSLKFSFL</sequence>
<dbReference type="Pfam" id="PF00015">
    <property type="entry name" value="MCPsignal"/>
    <property type="match status" value="1"/>
</dbReference>
<evidence type="ECO:0000259" key="4">
    <source>
        <dbReference type="PROSITE" id="PS50111"/>
    </source>
</evidence>
<name>A0A494YUG9_9BACI</name>
<evidence type="ECO:0000313" key="5">
    <source>
        <dbReference type="EMBL" id="RKQ13786.1"/>
    </source>
</evidence>
<accession>A0A494YUG9</accession>
<evidence type="ECO:0000256" key="3">
    <source>
        <dbReference type="SAM" id="Phobius"/>
    </source>
</evidence>